<dbReference type="InterPro" id="IPR001304">
    <property type="entry name" value="C-type_lectin-like"/>
</dbReference>
<evidence type="ECO:0000259" key="1">
    <source>
        <dbReference type="PROSITE" id="PS50041"/>
    </source>
</evidence>
<feature type="non-terminal residue" evidence="2">
    <location>
        <position position="1"/>
    </location>
</feature>
<reference evidence="2" key="1">
    <citation type="journal article" date="2023" name="Mol. Biol. Evol.">
        <title>Third-Generation Sequencing Reveals the Adaptive Role of the Epigenome in Three Deep-Sea Polychaetes.</title>
        <authorList>
            <person name="Perez M."/>
            <person name="Aroh O."/>
            <person name="Sun Y."/>
            <person name="Lan Y."/>
            <person name="Juniper S.K."/>
            <person name="Young C.R."/>
            <person name="Angers B."/>
            <person name="Qian P.Y."/>
        </authorList>
    </citation>
    <scope>NUCLEOTIDE SEQUENCE</scope>
    <source>
        <strain evidence="2">P08H-3</strain>
    </source>
</reference>
<dbReference type="EMBL" id="JAODUP010000399">
    <property type="protein sequence ID" value="KAK2150565.1"/>
    <property type="molecule type" value="Genomic_DNA"/>
</dbReference>
<dbReference type="SUPFAM" id="SSF56436">
    <property type="entry name" value="C-type lectin-like"/>
    <property type="match status" value="1"/>
</dbReference>
<keyword evidence="3" id="KW-1185">Reference proteome</keyword>
<dbReference type="PROSITE" id="PS50041">
    <property type="entry name" value="C_TYPE_LECTIN_2"/>
    <property type="match status" value="1"/>
</dbReference>
<evidence type="ECO:0000313" key="3">
    <source>
        <dbReference type="Proteomes" id="UP001208570"/>
    </source>
</evidence>
<comment type="caution">
    <text evidence="2">The sequence shown here is derived from an EMBL/GenBank/DDBJ whole genome shotgun (WGS) entry which is preliminary data.</text>
</comment>
<evidence type="ECO:0000313" key="2">
    <source>
        <dbReference type="EMBL" id="KAK2150565.1"/>
    </source>
</evidence>
<accession>A0AAD9MYW3</accession>
<organism evidence="2 3">
    <name type="scientific">Paralvinella palmiformis</name>
    <dbReference type="NCBI Taxonomy" id="53620"/>
    <lineage>
        <taxon>Eukaryota</taxon>
        <taxon>Metazoa</taxon>
        <taxon>Spiralia</taxon>
        <taxon>Lophotrochozoa</taxon>
        <taxon>Annelida</taxon>
        <taxon>Polychaeta</taxon>
        <taxon>Sedentaria</taxon>
        <taxon>Canalipalpata</taxon>
        <taxon>Terebellida</taxon>
        <taxon>Terebelliformia</taxon>
        <taxon>Alvinellidae</taxon>
        <taxon>Paralvinella</taxon>
    </lineage>
</organism>
<feature type="domain" description="C-type lectin" evidence="1">
    <location>
        <begin position="15"/>
        <end position="125"/>
    </location>
</feature>
<dbReference type="AlphaFoldDB" id="A0AAD9MYW3"/>
<dbReference type="InterPro" id="IPR050111">
    <property type="entry name" value="C-type_lectin/snaclec_domain"/>
</dbReference>
<name>A0AAD9MYW3_9ANNE</name>
<dbReference type="InterPro" id="IPR016186">
    <property type="entry name" value="C-type_lectin-like/link_sf"/>
</dbReference>
<gene>
    <name evidence="2" type="ORF">LSH36_399g00000</name>
</gene>
<dbReference type="CDD" id="cd00037">
    <property type="entry name" value="CLECT"/>
    <property type="match status" value="1"/>
</dbReference>
<dbReference type="Proteomes" id="UP001208570">
    <property type="component" value="Unassembled WGS sequence"/>
</dbReference>
<dbReference type="Pfam" id="PF00059">
    <property type="entry name" value="Lectin_C"/>
    <property type="match status" value="1"/>
</dbReference>
<proteinExistence type="predicted"/>
<dbReference type="InterPro" id="IPR016187">
    <property type="entry name" value="CTDL_fold"/>
</dbReference>
<sequence>MERDKAACPDGYTARTNDCYKVYTVTSDTSRDDAQRKCRGDNVNSNLVSIRSIEDNDFYSRQFPDNTRIWLGLSRDQPKHPIWINIADGQPILNQGCYKYDSNNTDFKEMAPQSPPGGVTYQSCIDYCQSKAGSNYAYAAVTGTSTNNFDGYQTCGALITQHNPDKLGDEAYSSRFPFICQDK</sequence>
<dbReference type="PANTHER" id="PTHR22803">
    <property type="entry name" value="MANNOSE, PHOSPHOLIPASE, LECTIN RECEPTOR RELATED"/>
    <property type="match status" value="1"/>
</dbReference>
<dbReference type="SMART" id="SM00034">
    <property type="entry name" value="CLECT"/>
    <property type="match status" value="1"/>
</dbReference>
<dbReference type="Gene3D" id="3.10.100.10">
    <property type="entry name" value="Mannose-Binding Protein A, subunit A"/>
    <property type="match status" value="1"/>
</dbReference>
<protein>
    <recommendedName>
        <fullName evidence="1">C-type lectin domain-containing protein</fullName>
    </recommendedName>
</protein>